<feature type="transmembrane region" description="Helical" evidence="1">
    <location>
        <begin position="67"/>
        <end position="91"/>
    </location>
</feature>
<proteinExistence type="predicted"/>
<dbReference type="AlphaFoldDB" id="A0A1H0VML8"/>
<keyword evidence="1" id="KW-0812">Transmembrane</keyword>
<keyword evidence="1" id="KW-0472">Membrane</keyword>
<evidence type="ECO:0000313" key="3">
    <source>
        <dbReference type="Proteomes" id="UP000199159"/>
    </source>
</evidence>
<evidence type="ECO:0000256" key="1">
    <source>
        <dbReference type="SAM" id="Phobius"/>
    </source>
</evidence>
<feature type="transmembrane region" description="Helical" evidence="1">
    <location>
        <begin position="111"/>
        <end position="135"/>
    </location>
</feature>
<protein>
    <submittedName>
        <fullName evidence="2">Uncharacterized protein</fullName>
    </submittedName>
</protein>
<dbReference type="STRING" id="930152.SAMN05216565_10791"/>
<accession>A0A1H0VML8</accession>
<sequence length="157" mass="17081">MKSLTKSGWIICIAMSTALAGMILYIVTSTTGYLAGTTVDPLPIIFTVVAILLASTLVVATNRLNPLLIDLFVFTSAVLIIASFALFVLGRTSLAADVYFIPVNYPKEEEVALNISIVGLVSYFISIITMIIVGFSDKIRKDYSSNNTKYKQKNMPS</sequence>
<evidence type="ECO:0000313" key="2">
    <source>
        <dbReference type="EMBL" id="SDP79839.1"/>
    </source>
</evidence>
<gene>
    <name evidence="2" type="ORF">SAMN05216565_10791</name>
</gene>
<dbReference type="Proteomes" id="UP000199159">
    <property type="component" value="Unassembled WGS sequence"/>
</dbReference>
<feature type="transmembrane region" description="Helical" evidence="1">
    <location>
        <begin position="42"/>
        <end position="60"/>
    </location>
</feature>
<organism evidence="2 3">
    <name type="scientific">Litchfieldia salsa</name>
    <dbReference type="NCBI Taxonomy" id="930152"/>
    <lineage>
        <taxon>Bacteria</taxon>
        <taxon>Bacillati</taxon>
        <taxon>Bacillota</taxon>
        <taxon>Bacilli</taxon>
        <taxon>Bacillales</taxon>
        <taxon>Bacillaceae</taxon>
        <taxon>Litchfieldia</taxon>
    </lineage>
</organism>
<name>A0A1H0VML8_9BACI</name>
<dbReference type="EMBL" id="FNJU01000007">
    <property type="protein sequence ID" value="SDP79839.1"/>
    <property type="molecule type" value="Genomic_DNA"/>
</dbReference>
<keyword evidence="1" id="KW-1133">Transmembrane helix</keyword>
<keyword evidence="3" id="KW-1185">Reference proteome</keyword>
<reference evidence="3" key="1">
    <citation type="submission" date="2016-10" db="EMBL/GenBank/DDBJ databases">
        <authorList>
            <person name="Varghese N."/>
            <person name="Submissions S."/>
        </authorList>
    </citation>
    <scope>NUCLEOTIDE SEQUENCE [LARGE SCALE GENOMIC DNA]</scope>
    <source>
        <strain evidence="3">IBRC-M10078</strain>
    </source>
</reference>
<feature type="transmembrane region" description="Helical" evidence="1">
    <location>
        <begin position="7"/>
        <end position="27"/>
    </location>
</feature>